<evidence type="ECO:0000313" key="2">
    <source>
        <dbReference type="EMBL" id="SFO28732.1"/>
    </source>
</evidence>
<dbReference type="InterPro" id="IPR039422">
    <property type="entry name" value="MarR/SlyA-like"/>
</dbReference>
<dbReference type="GO" id="GO:0006950">
    <property type="term" value="P:response to stress"/>
    <property type="evidence" value="ECO:0007669"/>
    <property type="project" value="TreeGrafter"/>
</dbReference>
<evidence type="ECO:0000313" key="3">
    <source>
        <dbReference type="Proteomes" id="UP000198806"/>
    </source>
</evidence>
<dbReference type="InterPro" id="IPR000835">
    <property type="entry name" value="HTH_MarR-typ"/>
</dbReference>
<keyword evidence="3" id="KW-1185">Reference proteome</keyword>
<dbReference type="InterPro" id="IPR036390">
    <property type="entry name" value="WH_DNA-bd_sf"/>
</dbReference>
<dbReference type="STRING" id="1527.SAMN04489757_11666"/>
<proteinExistence type="predicted"/>
<dbReference type="OrthoDB" id="1755545at2"/>
<dbReference type="AlphaFoldDB" id="A0A1I5FY90"/>
<accession>A0A1I5FY90</accession>
<sequence>MNNQDKQKYIFGSLFLLANKLQVKGDAYLADDEMTTKQWFLIVMISQFKDTPPMLSEVANLMGSTRQNVKQLALKLEEKGFLVIEKDQNDNRILRLRLTEKNNKFWDKRDAKDNSFVENLFKNFTKEEIDVMYHGIEKMLEAVKDESI</sequence>
<dbReference type="GO" id="GO:0003677">
    <property type="term" value="F:DNA binding"/>
    <property type="evidence" value="ECO:0007669"/>
    <property type="project" value="UniProtKB-KW"/>
</dbReference>
<dbReference type="PANTHER" id="PTHR33164:SF58">
    <property type="entry name" value="DNA-BINDING TRANSCRIPTIONAL REPRESSOR SCOC"/>
    <property type="match status" value="1"/>
</dbReference>
<dbReference type="PANTHER" id="PTHR33164">
    <property type="entry name" value="TRANSCRIPTIONAL REGULATOR, MARR FAMILY"/>
    <property type="match status" value="1"/>
</dbReference>
<organism evidence="2 3">
    <name type="scientific">Anaerocolumna aminovalerica</name>
    <dbReference type="NCBI Taxonomy" id="1527"/>
    <lineage>
        <taxon>Bacteria</taxon>
        <taxon>Bacillati</taxon>
        <taxon>Bacillota</taxon>
        <taxon>Clostridia</taxon>
        <taxon>Lachnospirales</taxon>
        <taxon>Lachnospiraceae</taxon>
        <taxon>Anaerocolumna</taxon>
    </lineage>
</organism>
<reference evidence="2 3" key="1">
    <citation type="submission" date="2016-10" db="EMBL/GenBank/DDBJ databases">
        <authorList>
            <person name="de Groot N.N."/>
        </authorList>
    </citation>
    <scope>NUCLEOTIDE SEQUENCE [LARGE SCALE GENOMIC DNA]</scope>
    <source>
        <strain evidence="2 3">DSM 1283</strain>
    </source>
</reference>
<dbReference type="SMART" id="SM00347">
    <property type="entry name" value="HTH_MARR"/>
    <property type="match status" value="1"/>
</dbReference>
<dbReference type="InterPro" id="IPR036388">
    <property type="entry name" value="WH-like_DNA-bd_sf"/>
</dbReference>
<gene>
    <name evidence="2" type="ORF">SAMN04489757_11666</name>
</gene>
<protein>
    <submittedName>
        <fullName evidence="2">DNA-binding transcriptional regulator, MarR family</fullName>
    </submittedName>
</protein>
<dbReference type="Gene3D" id="1.10.10.10">
    <property type="entry name" value="Winged helix-like DNA-binding domain superfamily/Winged helix DNA-binding domain"/>
    <property type="match status" value="1"/>
</dbReference>
<dbReference type="EMBL" id="FOWD01000016">
    <property type="protein sequence ID" value="SFO28732.1"/>
    <property type="molecule type" value="Genomic_DNA"/>
</dbReference>
<keyword evidence="2" id="KW-0238">DNA-binding</keyword>
<dbReference type="RefSeq" id="WP_091686796.1">
    <property type="nucleotide sequence ID" value="NZ_BAABFM010000020.1"/>
</dbReference>
<feature type="domain" description="HTH marR-type" evidence="1">
    <location>
        <begin position="7"/>
        <end position="141"/>
    </location>
</feature>
<dbReference type="SUPFAM" id="SSF46785">
    <property type="entry name" value="Winged helix' DNA-binding domain"/>
    <property type="match status" value="1"/>
</dbReference>
<evidence type="ECO:0000259" key="1">
    <source>
        <dbReference type="PROSITE" id="PS50995"/>
    </source>
</evidence>
<dbReference type="PROSITE" id="PS50995">
    <property type="entry name" value="HTH_MARR_2"/>
    <property type="match status" value="1"/>
</dbReference>
<name>A0A1I5FY90_9FIRM</name>
<dbReference type="Proteomes" id="UP000198806">
    <property type="component" value="Unassembled WGS sequence"/>
</dbReference>
<dbReference type="GO" id="GO:0003700">
    <property type="term" value="F:DNA-binding transcription factor activity"/>
    <property type="evidence" value="ECO:0007669"/>
    <property type="project" value="InterPro"/>
</dbReference>